<dbReference type="EMBL" id="GBXM01068488">
    <property type="protein sequence ID" value="JAH40089.1"/>
    <property type="molecule type" value="Transcribed_RNA"/>
</dbReference>
<evidence type="ECO:0000313" key="1">
    <source>
        <dbReference type="EMBL" id="JAH40089.1"/>
    </source>
</evidence>
<reference evidence="1" key="1">
    <citation type="submission" date="2014-11" db="EMBL/GenBank/DDBJ databases">
        <authorList>
            <person name="Amaro Gonzalez C."/>
        </authorList>
    </citation>
    <scope>NUCLEOTIDE SEQUENCE</scope>
</reference>
<reference evidence="1" key="2">
    <citation type="journal article" date="2015" name="Fish Shellfish Immunol.">
        <title>Early steps in the European eel (Anguilla anguilla)-Vibrio vulnificus interaction in the gills: Role of the RtxA13 toxin.</title>
        <authorList>
            <person name="Callol A."/>
            <person name="Pajuelo D."/>
            <person name="Ebbesson L."/>
            <person name="Teles M."/>
            <person name="MacKenzie S."/>
            <person name="Amaro C."/>
        </authorList>
    </citation>
    <scope>NUCLEOTIDE SEQUENCE</scope>
</reference>
<sequence>MKKALSFEIFPRSIHSHCISSLARDPLQTPRGPQTPC</sequence>
<proteinExistence type="predicted"/>
<accession>A0A0E9SFD4</accession>
<name>A0A0E9SFD4_ANGAN</name>
<dbReference type="AlphaFoldDB" id="A0A0E9SFD4"/>
<organism evidence="1">
    <name type="scientific">Anguilla anguilla</name>
    <name type="common">European freshwater eel</name>
    <name type="synonym">Muraena anguilla</name>
    <dbReference type="NCBI Taxonomy" id="7936"/>
    <lineage>
        <taxon>Eukaryota</taxon>
        <taxon>Metazoa</taxon>
        <taxon>Chordata</taxon>
        <taxon>Craniata</taxon>
        <taxon>Vertebrata</taxon>
        <taxon>Euteleostomi</taxon>
        <taxon>Actinopterygii</taxon>
        <taxon>Neopterygii</taxon>
        <taxon>Teleostei</taxon>
        <taxon>Anguilliformes</taxon>
        <taxon>Anguillidae</taxon>
        <taxon>Anguilla</taxon>
    </lineage>
</organism>
<protein>
    <submittedName>
        <fullName evidence="1">Uncharacterized protein</fullName>
    </submittedName>
</protein>